<keyword evidence="1" id="KW-0732">Signal</keyword>
<feature type="chain" id="PRO_5014656770" description="Lipoprotein" evidence="1">
    <location>
        <begin position="23"/>
        <end position="174"/>
    </location>
</feature>
<gene>
    <name evidence="2" type="ORF">COY20_01705</name>
</gene>
<sequence>MSKIKVVLIIFFAFLLSGCNTKNSTNPIIAPTPTIAPKLLTWSDPAGFSFEYSEGVAVNNHPEDTKNYANLTLTSASSEIMQITMSDNTFKSLDAWVGKNSAIDTTLGDKAAKKIIVDNQTTLACIDGDVLVTISGKDPSQIIDSWVFVYPTPTVGKTVMPAVSDDSGDVLEEF</sequence>
<protein>
    <recommendedName>
        <fullName evidence="4">Lipoprotein</fullName>
    </recommendedName>
</protein>
<evidence type="ECO:0000313" key="2">
    <source>
        <dbReference type="EMBL" id="PIZ59713.1"/>
    </source>
</evidence>
<dbReference type="EMBL" id="PFNX01000037">
    <property type="protein sequence ID" value="PIZ59713.1"/>
    <property type="molecule type" value="Genomic_DNA"/>
</dbReference>
<accession>A0A2M7TTH0</accession>
<reference evidence="3" key="1">
    <citation type="submission" date="2017-09" db="EMBL/GenBank/DDBJ databases">
        <title>Depth-based differentiation of microbial function through sediment-hosted aquifers and enrichment of novel symbionts in the deep terrestrial subsurface.</title>
        <authorList>
            <person name="Probst A.J."/>
            <person name="Ladd B."/>
            <person name="Jarett J.K."/>
            <person name="Geller-Mcgrath D.E."/>
            <person name="Sieber C.M.K."/>
            <person name="Emerson J.B."/>
            <person name="Anantharaman K."/>
            <person name="Thomas B.C."/>
            <person name="Malmstrom R."/>
            <person name="Stieglmeier M."/>
            <person name="Klingl A."/>
            <person name="Woyke T."/>
            <person name="Ryan C.M."/>
            <person name="Banfield J.F."/>
        </authorList>
    </citation>
    <scope>NUCLEOTIDE SEQUENCE [LARGE SCALE GENOMIC DNA]</scope>
</reference>
<comment type="caution">
    <text evidence="2">The sequence shown here is derived from an EMBL/GenBank/DDBJ whole genome shotgun (WGS) entry which is preliminary data.</text>
</comment>
<evidence type="ECO:0000256" key="1">
    <source>
        <dbReference type="SAM" id="SignalP"/>
    </source>
</evidence>
<organism evidence="2 3">
    <name type="scientific">Candidatus Shapirobacteria bacterium CG_4_10_14_0_2_um_filter_40_12</name>
    <dbReference type="NCBI Taxonomy" id="1974871"/>
    <lineage>
        <taxon>Bacteria</taxon>
        <taxon>Candidatus Shapironibacteriota</taxon>
    </lineage>
</organism>
<name>A0A2M7TTH0_9BACT</name>
<feature type="signal peptide" evidence="1">
    <location>
        <begin position="1"/>
        <end position="22"/>
    </location>
</feature>
<proteinExistence type="predicted"/>
<evidence type="ECO:0008006" key="4">
    <source>
        <dbReference type="Google" id="ProtNLM"/>
    </source>
</evidence>
<evidence type="ECO:0000313" key="3">
    <source>
        <dbReference type="Proteomes" id="UP000229336"/>
    </source>
</evidence>
<dbReference type="PROSITE" id="PS51257">
    <property type="entry name" value="PROKAR_LIPOPROTEIN"/>
    <property type="match status" value="1"/>
</dbReference>
<dbReference type="AlphaFoldDB" id="A0A2M7TTH0"/>
<dbReference type="Proteomes" id="UP000229336">
    <property type="component" value="Unassembled WGS sequence"/>
</dbReference>